<organism evidence="1 2">
    <name type="scientific">Nephila pilipes</name>
    <name type="common">Giant wood spider</name>
    <name type="synonym">Nephila maculata</name>
    <dbReference type="NCBI Taxonomy" id="299642"/>
    <lineage>
        <taxon>Eukaryota</taxon>
        <taxon>Metazoa</taxon>
        <taxon>Ecdysozoa</taxon>
        <taxon>Arthropoda</taxon>
        <taxon>Chelicerata</taxon>
        <taxon>Arachnida</taxon>
        <taxon>Araneae</taxon>
        <taxon>Araneomorphae</taxon>
        <taxon>Entelegynae</taxon>
        <taxon>Araneoidea</taxon>
        <taxon>Nephilidae</taxon>
        <taxon>Nephila</taxon>
    </lineage>
</organism>
<accession>A0A8X6U7Y4</accession>
<keyword evidence="2" id="KW-1185">Reference proteome</keyword>
<name>A0A8X6U7Y4_NEPPI</name>
<comment type="caution">
    <text evidence="1">The sequence shown here is derived from an EMBL/GenBank/DDBJ whole genome shotgun (WGS) entry which is preliminary data.</text>
</comment>
<proteinExistence type="predicted"/>
<dbReference type="OrthoDB" id="125347at2759"/>
<protein>
    <submittedName>
        <fullName evidence="1">Uncharacterized protein</fullName>
    </submittedName>
</protein>
<dbReference type="AlphaFoldDB" id="A0A8X6U7Y4"/>
<dbReference type="Proteomes" id="UP000887013">
    <property type="component" value="Unassembled WGS sequence"/>
</dbReference>
<gene>
    <name evidence="1" type="ORF">NPIL_268491</name>
</gene>
<evidence type="ECO:0000313" key="1">
    <source>
        <dbReference type="EMBL" id="GFT87409.1"/>
    </source>
</evidence>
<dbReference type="EMBL" id="BMAW01120011">
    <property type="protein sequence ID" value="GFT87409.1"/>
    <property type="molecule type" value="Genomic_DNA"/>
</dbReference>
<evidence type="ECO:0000313" key="2">
    <source>
        <dbReference type="Proteomes" id="UP000887013"/>
    </source>
</evidence>
<sequence>MENLVLLIMDNAGGLPVNLYYEGVQIEFLPPNTTSLLQPMDEGSNLSHDKPPTCLDPVDLIANVISVDAVDLLLPRSAVAIASATTASVADKRVRTADAEIANVVELQNAE</sequence>
<reference evidence="1" key="1">
    <citation type="submission" date="2020-08" db="EMBL/GenBank/DDBJ databases">
        <title>Multicomponent nature underlies the extraordinary mechanical properties of spider dragline silk.</title>
        <authorList>
            <person name="Kono N."/>
            <person name="Nakamura H."/>
            <person name="Mori M."/>
            <person name="Yoshida Y."/>
            <person name="Ohtoshi R."/>
            <person name="Malay A.D."/>
            <person name="Moran D.A.P."/>
            <person name="Tomita M."/>
            <person name="Numata K."/>
            <person name="Arakawa K."/>
        </authorList>
    </citation>
    <scope>NUCLEOTIDE SEQUENCE</scope>
</reference>